<feature type="region of interest" description="Disordered" evidence="1">
    <location>
        <begin position="197"/>
        <end position="224"/>
    </location>
</feature>
<organism evidence="2 3">
    <name type="scientific">Tilletia horrida</name>
    <dbReference type="NCBI Taxonomy" id="155126"/>
    <lineage>
        <taxon>Eukaryota</taxon>
        <taxon>Fungi</taxon>
        <taxon>Dikarya</taxon>
        <taxon>Basidiomycota</taxon>
        <taxon>Ustilaginomycotina</taxon>
        <taxon>Exobasidiomycetes</taxon>
        <taxon>Tilletiales</taxon>
        <taxon>Tilletiaceae</taxon>
        <taxon>Tilletia</taxon>
    </lineage>
</organism>
<dbReference type="PANTHER" id="PTHR13379">
    <property type="entry name" value="UNCHARACTERIZED DUF1308"/>
    <property type="match status" value="1"/>
</dbReference>
<feature type="region of interest" description="Disordered" evidence="1">
    <location>
        <begin position="634"/>
        <end position="656"/>
    </location>
</feature>
<feature type="region of interest" description="Disordered" evidence="1">
    <location>
        <begin position="27"/>
        <end position="49"/>
    </location>
</feature>
<sequence length="716" mass="78220">MASARVGPVPTLVDRRTAMHAILRAMYTDPDEGGNDSRGSSPGPARPINTSTALPIIGAAWSEQIHVHTVPVSGISILRHNVRKELEYLTRVEAKQAAARDESSDTAADAAISSNAPFLENLWNCVQHHVLADPPVSDLTSYVPLVRTDEELPDASVAPPPPLKIDVVSGAGRRWVRLFTLKPSSLLQEFRLVEAEEADASSDDEEGEQNLPSGARSTLNGDPKIGHGSTSFAFDAAAQRSSLMNTAIELRKAADRAMSDSSSSGPSSPIEIELILTRLDWPAILPLTKPTGSKHMRDCTEDERYRLRVHAILEVLSKIPGLNICTSSSASYLRNPPTTRLINPSFVPKDIVQHGRLERHLNLDLSALVALTSDIVHGEGIAPHGGTVEQCRRLFHTIPPYKMTSSEEEPEAPRSKLNVASGAHGRALAEQLWRECCETIEDGGDFLHGMIRPSPSCDGSKSVRVVLWATRESVDKFLDIVELVAGTEERKRALALFGQIETRSGSIEETRKAFWHGSKWSSDHQLLESIQLPIQIFGENSCPNMQFNDPLSHDFAQDLDIIARRGIAVQEKFSSLSNSSTFEPADHGAPSPSPLGSVPTKHTLRSLLAGAEHGMTTLTTNFTSIRWVVRQWPGAGETASPNPAPPTAKDKSANSLPTLPESLGLIGKYYINLERAEALPRVQEAVVWCLHPRSFSEQMRLQARATTEQQMNSKRP</sequence>
<keyword evidence="3" id="KW-1185">Reference proteome</keyword>
<evidence type="ECO:0008006" key="4">
    <source>
        <dbReference type="Google" id="ProtNLM"/>
    </source>
</evidence>
<feature type="region of interest" description="Disordered" evidence="1">
    <location>
        <begin position="578"/>
        <end position="600"/>
    </location>
</feature>
<feature type="compositionally biased region" description="Polar residues" evidence="1">
    <location>
        <begin position="210"/>
        <end position="220"/>
    </location>
</feature>
<dbReference type="PANTHER" id="PTHR13379:SF0">
    <property type="entry name" value="UPF0415 PROTEIN C7ORF25"/>
    <property type="match status" value="1"/>
</dbReference>
<comment type="caution">
    <text evidence="2">The sequence shown here is derived from an EMBL/GenBank/DDBJ whole genome shotgun (WGS) entry which is preliminary data.</text>
</comment>
<feature type="compositionally biased region" description="Acidic residues" evidence="1">
    <location>
        <begin position="197"/>
        <end position="208"/>
    </location>
</feature>
<accession>A0AAN6GPI8</accession>
<name>A0AAN6GPI8_9BASI</name>
<dbReference type="AlphaFoldDB" id="A0AAN6GPI8"/>
<evidence type="ECO:0000313" key="3">
    <source>
        <dbReference type="Proteomes" id="UP001176517"/>
    </source>
</evidence>
<evidence type="ECO:0000256" key="1">
    <source>
        <dbReference type="SAM" id="MobiDB-lite"/>
    </source>
</evidence>
<dbReference type="EMBL" id="JAPDMZ010000269">
    <property type="protein sequence ID" value="KAK0544672.1"/>
    <property type="molecule type" value="Genomic_DNA"/>
</dbReference>
<evidence type="ECO:0000313" key="2">
    <source>
        <dbReference type="EMBL" id="KAK0544672.1"/>
    </source>
</evidence>
<proteinExistence type="predicted"/>
<gene>
    <name evidence="2" type="ORF">OC846_005975</name>
</gene>
<protein>
    <recommendedName>
        <fullName evidence="4">DUF1308 domain-containing protein</fullName>
    </recommendedName>
</protein>
<dbReference type="Proteomes" id="UP001176517">
    <property type="component" value="Unassembled WGS sequence"/>
</dbReference>
<reference evidence="2" key="1">
    <citation type="journal article" date="2023" name="PhytoFront">
        <title>Draft Genome Resources of Seven Strains of Tilletia horrida, Causal Agent of Kernel Smut of Rice.</title>
        <authorList>
            <person name="Khanal S."/>
            <person name="Antony Babu S."/>
            <person name="Zhou X.G."/>
        </authorList>
    </citation>
    <scope>NUCLEOTIDE SEQUENCE</scope>
    <source>
        <strain evidence="2">TX6</strain>
    </source>
</reference>